<gene>
    <name evidence="1" type="ORF">RDB_LOCUS48593</name>
</gene>
<dbReference type="Proteomes" id="UP000663827">
    <property type="component" value="Unassembled WGS sequence"/>
</dbReference>
<proteinExistence type="predicted"/>
<protein>
    <submittedName>
        <fullName evidence="1">Uncharacterized protein</fullName>
    </submittedName>
</protein>
<sequence>MLTTLNNERHGSWGRVFPGYFKSYTNQALAAPLSPSEDASARINATKTIQWIIALGMAPKGAGIEANRYISLPMLKSIIDAAKIPEEVQRLADPRVVTGCVELMASVEPVFEHEYGYVCFRILNLAIGACMLRQFGQFDRTMERMSSAPVSLVLFWSDVAALVHWDIKRGGRLALGLCGEFTAGTLDRLVELLHSDQKQYFIVLKVLQSTGLAGLMLVLRANLQSQYIERYKQRRFGRKSGTTLQSTSLAIHAGLASVY</sequence>
<organism evidence="1 2">
    <name type="scientific">Rhizoctonia solani</name>
    <dbReference type="NCBI Taxonomy" id="456999"/>
    <lineage>
        <taxon>Eukaryota</taxon>
        <taxon>Fungi</taxon>
        <taxon>Dikarya</taxon>
        <taxon>Basidiomycota</taxon>
        <taxon>Agaricomycotina</taxon>
        <taxon>Agaricomycetes</taxon>
        <taxon>Cantharellales</taxon>
        <taxon>Ceratobasidiaceae</taxon>
        <taxon>Rhizoctonia</taxon>
    </lineage>
</organism>
<reference evidence="1" key="1">
    <citation type="submission" date="2021-01" db="EMBL/GenBank/DDBJ databases">
        <authorList>
            <person name="Kaushik A."/>
        </authorList>
    </citation>
    <scope>NUCLEOTIDE SEQUENCE</scope>
    <source>
        <strain evidence="1">AG5</strain>
    </source>
</reference>
<dbReference type="AlphaFoldDB" id="A0A8H3DUB3"/>
<name>A0A8H3DUB3_9AGAM</name>
<dbReference type="EMBL" id="CAJNJQ010000958">
    <property type="protein sequence ID" value="CAE7111276.1"/>
    <property type="molecule type" value="Genomic_DNA"/>
</dbReference>
<accession>A0A8H3DUB3</accession>
<evidence type="ECO:0000313" key="2">
    <source>
        <dbReference type="Proteomes" id="UP000663827"/>
    </source>
</evidence>
<comment type="caution">
    <text evidence="1">The sequence shown here is derived from an EMBL/GenBank/DDBJ whole genome shotgun (WGS) entry which is preliminary data.</text>
</comment>
<evidence type="ECO:0000313" key="1">
    <source>
        <dbReference type="EMBL" id="CAE7111276.1"/>
    </source>
</evidence>